<evidence type="ECO:0000256" key="1">
    <source>
        <dbReference type="ARBA" id="ARBA00044955"/>
    </source>
</evidence>
<feature type="compositionally biased region" description="Gly residues" evidence="2">
    <location>
        <begin position="107"/>
        <end position="122"/>
    </location>
</feature>
<accession>A0A167QWR8</accession>
<feature type="compositionally biased region" description="Polar residues" evidence="2">
    <location>
        <begin position="420"/>
        <end position="452"/>
    </location>
</feature>
<sequence>MFSSSGAHPPDAESATARPRNRRPRAAVATDAATTTAGSSVRTGSHAYPYGDAAGRRSGSRLLDGASGDDDSVRGFGASLLSPGPAASWVPNWSSIQEFASTLLAGGGNGGGGGGGGGGSSGGARSQRSSSRRSARSRKLPEEWGPVPPGGSSSSTPSLLSPSLRPPRLQDVAAGRVAAREAELKARKTASVLESHPGVNGGLDVRGKFKRRTSDDNLRGSASASASAAASASASTYGSGAGQEVEDCLVYVHRVQASDTYFGIILKFRCREDAFRRANGLWSRDNIQVRKWVALPVDACEVKGRPCDDPSLVPQGAKSPQSVVRSSPQYPGQTGGSGLDSSDYFGLASFDPARASGRAGTGTPNTTATATATAEAAGEPPWTHVRWVCLDSCPEPVEIVRMSRTALGFFPPRRKKSLRGSVSTLSTPRASLEVSLSNSSVPERSTGASPNRVSRRASLLGNRAAFGTSPMSSSSSPLRTAGPSVSAAGGAGNDPRPEWMRRSGGVGTMGKSVRAPGPAQDSLTKWTTKHIPSLNVETLPSMSVMGSETAHFGFGGGDEAPNIVESSFEDGRAVASMDRQDSGLDKAATAIETWLRGAFTKPMGASHAAGTPPASSFAGKLGRRLEETLGDLIELEDGRGEDGAALSDNGEGTGSASARPTAATGWRTDSEGSIRGRSTVAAGTGTGRPVARSTTKGKKAD</sequence>
<feature type="compositionally biased region" description="Low complexity" evidence="2">
    <location>
        <begin position="26"/>
        <end position="37"/>
    </location>
</feature>
<feature type="region of interest" description="Disordered" evidence="2">
    <location>
        <begin position="633"/>
        <end position="701"/>
    </location>
</feature>
<keyword evidence="4" id="KW-1185">Reference proteome</keyword>
<feature type="compositionally biased region" description="Low complexity" evidence="2">
    <location>
        <begin position="361"/>
        <end position="377"/>
    </location>
</feature>
<feature type="region of interest" description="Disordered" evidence="2">
    <location>
        <begin position="1"/>
        <end position="84"/>
    </location>
</feature>
<dbReference type="InterPro" id="IPR036779">
    <property type="entry name" value="LysM_dom_sf"/>
</dbReference>
<dbReference type="InterPro" id="IPR018392">
    <property type="entry name" value="LysM"/>
</dbReference>
<reference evidence="3 4" key="1">
    <citation type="journal article" date="2016" name="Genome Biol. Evol.">
        <title>Divergent and convergent evolution of fungal pathogenicity.</title>
        <authorList>
            <person name="Shang Y."/>
            <person name="Xiao G."/>
            <person name="Zheng P."/>
            <person name="Cen K."/>
            <person name="Zhan S."/>
            <person name="Wang C."/>
        </authorList>
    </citation>
    <scope>NUCLEOTIDE SEQUENCE [LARGE SCALE GENOMIC DNA]</scope>
    <source>
        <strain evidence="3 4">RCEF 264</strain>
    </source>
</reference>
<name>A0A167QWR8_9HYPO</name>
<dbReference type="STRING" id="1081102.A0A167QWR8"/>
<comment type="caution">
    <text evidence="3">The sequence shown here is derived from an EMBL/GenBank/DDBJ whole genome shotgun (WGS) entry which is preliminary data.</text>
</comment>
<feature type="region of interest" description="Disordered" evidence="2">
    <location>
        <begin position="412"/>
        <end position="528"/>
    </location>
</feature>
<proteinExistence type="inferred from homology"/>
<feature type="region of interest" description="Disordered" evidence="2">
    <location>
        <begin position="187"/>
        <end position="222"/>
    </location>
</feature>
<feature type="region of interest" description="Disordered" evidence="2">
    <location>
        <begin position="107"/>
        <end position="166"/>
    </location>
</feature>
<feature type="region of interest" description="Disordered" evidence="2">
    <location>
        <begin position="355"/>
        <end position="377"/>
    </location>
</feature>
<dbReference type="OrthoDB" id="2192830at2759"/>
<organism evidence="3 4">
    <name type="scientific">Niveomyces insectorum RCEF 264</name>
    <dbReference type="NCBI Taxonomy" id="1081102"/>
    <lineage>
        <taxon>Eukaryota</taxon>
        <taxon>Fungi</taxon>
        <taxon>Dikarya</taxon>
        <taxon>Ascomycota</taxon>
        <taxon>Pezizomycotina</taxon>
        <taxon>Sordariomycetes</taxon>
        <taxon>Hypocreomycetidae</taxon>
        <taxon>Hypocreales</taxon>
        <taxon>Cordycipitaceae</taxon>
        <taxon>Niveomyces</taxon>
    </lineage>
</organism>
<dbReference type="Proteomes" id="UP000076874">
    <property type="component" value="Unassembled WGS sequence"/>
</dbReference>
<dbReference type="AlphaFoldDB" id="A0A167QWR8"/>
<protein>
    <submittedName>
        <fullName evidence="3">Peptidoglycan-binding protein</fullName>
    </submittedName>
</protein>
<feature type="region of interest" description="Disordered" evidence="2">
    <location>
        <begin position="306"/>
        <end position="336"/>
    </location>
</feature>
<dbReference type="Gene3D" id="3.10.350.10">
    <property type="entry name" value="LysM domain"/>
    <property type="match status" value="1"/>
</dbReference>
<feature type="compositionally biased region" description="Low complexity" evidence="2">
    <location>
        <begin position="150"/>
        <end position="166"/>
    </location>
</feature>
<feature type="compositionally biased region" description="Low complexity" evidence="2">
    <location>
        <begin position="469"/>
        <end position="488"/>
    </location>
</feature>
<comment type="similarity">
    <text evidence="1">Belongs to the secreted LysM effector family.</text>
</comment>
<evidence type="ECO:0000313" key="3">
    <source>
        <dbReference type="EMBL" id="OAA58041.1"/>
    </source>
</evidence>
<dbReference type="CDD" id="cd00118">
    <property type="entry name" value="LysM"/>
    <property type="match status" value="1"/>
</dbReference>
<evidence type="ECO:0000313" key="4">
    <source>
        <dbReference type="Proteomes" id="UP000076874"/>
    </source>
</evidence>
<dbReference type="EMBL" id="AZHD01000013">
    <property type="protein sequence ID" value="OAA58041.1"/>
    <property type="molecule type" value="Genomic_DNA"/>
</dbReference>
<gene>
    <name evidence="3" type="ORF">SPI_06926</name>
</gene>
<evidence type="ECO:0000256" key="2">
    <source>
        <dbReference type="SAM" id="MobiDB-lite"/>
    </source>
</evidence>
<feature type="compositionally biased region" description="Polar residues" evidence="2">
    <location>
        <begin position="318"/>
        <end position="332"/>
    </location>
</feature>